<proteinExistence type="predicted"/>
<evidence type="ECO:0000313" key="2">
    <source>
        <dbReference type="EMBL" id="BAM15180.1"/>
    </source>
</evidence>
<organism evidence="2">
    <name type="scientific">uncultured microorganism</name>
    <dbReference type="NCBI Taxonomy" id="358574"/>
    <lineage>
        <taxon>unclassified sequences</taxon>
        <taxon>environmental samples</taxon>
    </lineage>
</organism>
<feature type="region of interest" description="Disordered" evidence="1">
    <location>
        <begin position="51"/>
        <end position="100"/>
    </location>
</feature>
<feature type="compositionally biased region" description="Polar residues" evidence="1">
    <location>
        <begin position="55"/>
        <end position="74"/>
    </location>
</feature>
<accession>I2FJJ5</accession>
<evidence type="ECO:0000256" key="1">
    <source>
        <dbReference type="SAM" id="MobiDB-lite"/>
    </source>
</evidence>
<sequence>MGRNARREIRQNSSAHTARPICASAAINGVDLPPPMNREAPCTLASAITAAASTRQPNSSPGKEFTNPRSSISARATGLRNNHGGKDKGVPLRRVSIIRT</sequence>
<name>I2FJJ5_9ZZZZ</name>
<reference evidence="2" key="1">
    <citation type="submission" date="2012-05" db="EMBL/GenBank/DDBJ databases">
        <title>Distribution of dehalogenation activities and characterization of organohalide-responsive genes in marine subsurface sediments of the Nankai Trough plate-subduction zone.</title>
        <authorList>
            <person name="Futagami T."/>
            <person name="Morono Y."/>
            <person name="Terada T."/>
            <person name="Kaksonen A.H."/>
            <person name="Inagaki F."/>
        </authorList>
    </citation>
    <scope>NUCLEOTIDE SEQUENCE</scope>
</reference>
<dbReference type="EMBL" id="AB716309">
    <property type="protein sequence ID" value="BAM15180.1"/>
    <property type="molecule type" value="Genomic_DNA"/>
</dbReference>
<protein>
    <submittedName>
        <fullName evidence="2">Uncharacterized protein</fullName>
    </submittedName>
</protein>
<dbReference type="AlphaFoldDB" id="I2FJJ5"/>